<name>A0ABT8CV26_9FLAO</name>
<dbReference type="Pfam" id="PF01012">
    <property type="entry name" value="ETF"/>
    <property type="match status" value="1"/>
</dbReference>
<protein>
    <recommendedName>
        <fullName evidence="2">Electron transfer flavoprotein subunit beta</fullName>
    </recommendedName>
</protein>
<comment type="caution">
    <text evidence="6">The sequence shown here is derived from an EMBL/GenBank/DDBJ whole genome shotgun (WGS) entry which is preliminary data.</text>
</comment>
<dbReference type="Gene3D" id="3.40.50.620">
    <property type="entry name" value="HUPs"/>
    <property type="match status" value="1"/>
</dbReference>
<proteinExistence type="inferred from homology"/>
<dbReference type="InterPro" id="IPR012255">
    <property type="entry name" value="ETF_b"/>
</dbReference>
<dbReference type="PANTHER" id="PTHR21294">
    <property type="entry name" value="ELECTRON TRANSFER FLAVOPROTEIN BETA-SUBUNIT"/>
    <property type="match status" value="1"/>
</dbReference>
<evidence type="ECO:0000256" key="2">
    <source>
        <dbReference type="ARBA" id="ARBA00016797"/>
    </source>
</evidence>
<dbReference type="InterPro" id="IPR014729">
    <property type="entry name" value="Rossmann-like_a/b/a_fold"/>
</dbReference>
<keyword evidence="4" id="KW-0249">Electron transport</keyword>
<evidence type="ECO:0000256" key="3">
    <source>
        <dbReference type="ARBA" id="ARBA00022448"/>
    </source>
</evidence>
<dbReference type="InterPro" id="IPR014730">
    <property type="entry name" value="ETF_a/b_N"/>
</dbReference>
<keyword evidence="3" id="KW-0813">Transport</keyword>
<evidence type="ECO:0000259" key="5">
    <source>
        <dbReference type="SMART" id="SM00893"/>
    </source>
</evidence>
<organism evidence="6 7">
    <name type="scientific">Paenimyroides ceti</name>
    <dbReference type="NCBI Taxonomy" id="395087"/>
    <lineage>
        <taxon>Bacteria</taxon>
        <taxon>Pseudomonadati</taxon>
        <taxon>Bacteroidota</taxon>
        <taxon>Flavobacteriia</taxon>
        <taxon>Flavobacteriales</taxon>
        <taxon>Flavobacteriaceae</taxon>
        <taxon>Paenimyroides</taxon>
    </lineage>
</organism>
<dbReference type="PIRSF" id="PIRSF000090">
    <property type="entry name" value="Beta-ETF"/>
    <property type="match status" value="1"/>
</dbReference>
<dbReference type="EMBL" id="JAUFQU010000001">
    <property type="protein sequence ID" value="MDN3708044.1"/>
    <property type="molecule type" value="Genomic_DNA"/>
</dbReference>
<evidence type="ECO:0000313" key="6">
    <source>
        <dbReference type="EMBL" id="MDN3708044.1"/>
    </source>
</evidence>
<comment type="similarity">
    <text evidence="1">Belongs to the ETF beta-subunit/FixA family.</text>
</comment>
<sequence length="249" mass="26526">MKILVCISHVPDTTSKINFTNGDTEFDTNGVQFVINPNDEFGLTRAIWFKEKQGAHVTVVNVGGPETEATIRKALAIGADEAIRVNAAPVDGFFVAKQLAEVIKNGSYDLVIAGKESLDYNGGMVPGMIAAILGYNFVNSCIGIEVDGTNAKLVREIDGGKETLSASLPLIIGGQKGVVEEKDLRIPNMRGIMTARTKALTILEPVAGAAAKTKAVKFEKPAPKSAVKLISPDNIDELVNLLHNEAKVI</sequence>
<dbReference type="SUPFAM" id="SSF52402">
    <property type="entry name" value="Adenine nucleotide alpha hydrolases-like"/>
    <property type="match status" value="1"/>
</dbReference>
<keyword evidence="7" id="KW-1185">Reference proteome</keyword>
<dbReference type="RefSeq" id="WP_290363929.1">
    <property type="nucleotide sequence ID" value="NZ_JAUFQU010000001.1"/>
</dbReference>
<evidence type="ECO:0000256" key="4">
    <source>
        <dbReference type="ARBA" id="ARBA00022982"/>
    </source>
</evidence>
<accession>A0ABT8CV26</accession>
<dbReference type="Proteomes" id="UP001242368">
    <property type="component" value="Unassembled WGS sequence"/>
</dbReference>
<dbReference type="InterPro" id="IPR033948">
    <property type="entry name" value="ETF_beta_N"/>
</dbReference>
<dbReference type="PANTHER" id="PTHR21294:SF8">
    <property type="entry name" value="ELECTRON TRANSFER FLAVOPROTEIN SUBUNIT BETA"/>
    <property type="match status" value="1"/>
</dbReference>
<dbReference type="CDD" id="cd01714">
    <property type="entry name" value="ETF_beta"/>
    <property type="match status" value="1"/>
</dbReference>
<evidence type="ECO:0000256" key="1">
    <source>
        <dbReference type="ARBA" id="ARBA00007557"/>
    </source>
</evidence>
<feature type="domain" description="Electron transfer flavoprotein alpha/beta-subunit N-terminal" evidence="5">
    <location>
        <begin position="23"/>
        <end position="215"/>
    </location>
</feature>
<reference evidence="7" key="1">
    <citation type="journal article" date="2019" name="Int. J. Syst. Evol. Microbiol.">
        <title>The Global Catalogue of Microorganisms (GCM) 10K type strain sequencing project: providing services to taxonomists for standard genome sequencing and annotation.</title>
        <authorList>
            <consortium name="The Broad Institute Genomics Platform"/>
            <consortium name="The Broad Institute Genome Sequencing Center for Infectious Disease"/>
            <person name="Wu L."/>
            <person name="Ma J."/>
        </authorList>
    </citation>
    <scope>NUCLEOTIDE SEQUENCE [LARGE SCALE GENOMIC DNA]</scope>
    <source>
        <strain evidence="7">CECT 7184</strain>
    </source>
</reference>
<dbReference type="SMART" id="SM00893">
    <property type="entry name" value="ETF"/>
    <property type="match status" value="1"/>
</dbReference>
<gene>
    <name evidence="6" type="ORF">QW060_13095</name>
</gene>
<evidence type="ECO:0000313" key="7">
    <source>
        <dbReference type="Proteomes" id="UP001242368"/>
    </source>
</evidence>